<dbReference type="KEGG" id="mei:Msip34_2895"/>
<gene>
    <name evidence="2" type="ordered locus">Msip34_2895</name>
</gene>
<organism evidence="2 3">
    <name type="scientific">Methylovorus glucosotrophus (strain SIP3-4)</name>
    <dbReference type="NCBI Taxonomy" id="582744"/>
    <lineage>
        <taxon>Bacteria</taxon>
        <taxon>Pseudomonadati</taxon>
        <taxon>Pseudomonadota</taxon>
        <taxon>Betaproteobacteria</taxon>
        <taxon>Nitrosomonadales</taxon>
        <taxon>Methylophilaceae</taxon>
        <taxon>Methylovorus</taxon>
    </lineage>
</organism>
<dbReference type="Pfam" id="PF18974">
    <property type="entry name" value="DUF5710"/>
    <property type="match status" value="1"/>
</dbReference>
<dbReference type="Gene3D" id="3.40.50.300">
    <property type="entry name" value="P-loop containing nucleotide triphosphate hydrolases"/>
    <property type="match status" value="2"/>
</dbReference>
<dbReference type="SUPFAM" id="SSF52540">
    <property type="entry name" value="P-loop containing nucleoside triphosphate hydrolases"/>
    <property type="match status" value="1"/>
</dbReference>
<accession>C6XER2</accession>
<dbReference type="InterPro" id="IPR043764">
    <property type="entry name" value="DUF5710"/>
</dbReference>
<evidence type="ECO:0000313" key="3">
    <source>
        <dbReference type="Proteomes" id="UP000002743"/>
    </source>
</evidence>
<dbReference type="Pfam" id="PF01935">
    <property type="entry name" value="DUF87"/>
    <property type="match status" value="1"/>
</dbReference>
<feature type="domain" description="AAA+ ATPase" evidence="1">
    <location>
        <begin position="31"/>
        <end position="454"/>
    </location>
</feature>
<name>C6XER2_METGS</name>
<dbReference type="InterPro" id="IPR051162">
    <property type="entry name" value="T4SS_component"/>
</dbReference>
<dbReference type="SMART" id="SM00382">
    <property type="entry name" value="AAA"/>
    <property type="match status" value="1"/>
</dbReference>
<evidence type="ECO:0000313" key="2">
    <source>
        <dbReference type="EMBL" id="ACT52119.1"/>
    </source>
</evidence>
<geneLocation type="plasmid" evidence="2 3">
    <name>pMsip01</name>
</geneLocation>
<dbReference type="Proteomes" id="UP000002743">
    <property type="component" value="Plasmid pMsip01"/>
</dbReference>
<dbReference type="PANTHER" id="PTHR30121:SF6">
    <property type="entry name" value="SLR6007 PROTEIN"/>
    <property type="match status" value="1"/>
</dbReference>
<dbReference type="InterPro" id="IPR003593">
    <property type="entry name" value="AAA+_ATPase"/>
</dbReference>
<sequence length="500" mass="57245">MTIRIPLGLDNYVLTQENKERQVVWDSESAINGHMLIAGDSGTGKTHRLRRLIEAMLRNGGSQVRFHIFDIHGDITISNESVVKFSETTDYGFNPLAINPDPDFGGVRKQIQRFITGINKTSRKLGPRQEAVLRYLLSDLYKAHKFMEDDPSTWCIRPEDVQAVSMVGKEGRIYLDVAFEEKDLAKSLGCQWDTELKAWWIHQGQHVGQLCQWPEKIWGKYQPTLLDAVRFARRKLEAIFIGANSVAVNYLSDVNSKASAYHRKVAEALRRGHEPEDKDKLLEQLATAQEKAISAYSQYLKSIQNGREMAEVLRYDSVEVLKSVYERLENLRAIGIFRSAVPPFDPNAAVWRYDIKYLAPDERLLFVFFKLEDLFNKAVQRGVVSNDNKIRDVILIDEAHNFFTDDEDNILNRIAKEARKFGIALICASQSPTHFSSDFLTNVALKIMLPLDLTYWEGTARKLNIEKDQLKNLIPRETALVHIKESGRKSSKFRTIKLSQ</sequence>
<dbReference type="PANTHER" id="PTHR30121">
    <property type="entry name" value="UNCHARACTERIZED PROTEIN YJGR-RELATED"/>
    <property type="match status" value="1"/>
</dbReference>
<dbReference type="InterPro" id="IPR002789">
    <property type="entry name" value="HerA_central"/>
</dbReference>
<protein>
    <submittedName>
        <fullName evidence="2">AAA ATPase</fullName>
    </submittedName>
</protein>
<dbReference type="EMBL" id="CP001675">
    <property type="protein sequence ID" value="ACT52119.1"/>
    <property type="molecule type" value="Genomic_DNA"/>
</dbReference>
<keyword evidence="3" id="KW-1185">Reference proteome</keyword>
<dbReference type="AlphaFoldDB" id="C6XER2"/>
<keyword evidence="2" id="KW-0614">Plasmid</keyword>
<evidence type="ECO:0000259" key="1">
    <source>
        <dbReference type="SMART" id="SM00382"/>
    </source>
</evidence>
<dbReference type="InterPro" id="IPR027417">
    <property type="entry name" value="P-loop_NTPase"/>
</dbReference>
<proteinExistence type="predicted"/>
<reference evidence="2 3" key="2">
    <citation type="journal article" date="2011" name="J. Bacteriol.">
        <title>Genomes of three methylotrophs from a single niche uncover genetic and metabolic divergence of Methylophilaceae.</title>
        <authorList>
            <person name="Lapidus A."/>
            <person name="Clum A."/>
            <person name="Labutti K."/>
            <person name="Kaluzhnaya M.G."/>
            <person name="Lim S."/>
            <person name="Beck D.A."/>
            <person name="Glavina Del Rio T."/>
            <person name="Nolan M."/>
            <person name="Mavromatis K."/>
            <person name="Huntemann M."/>
            <person name="Lucas S."/>
            <person name="Lidstrom M.E."/>
            <person name="Ivanova N."/>
            <person name="Chistoserdova L."/>
        </authorList>
    </citation>
    <scope>NUCLEOTIDE SEQUENCE [LARGE SCALE GENOMIC DNA]</scope>
    <source>
        <strain evidence="2 3">SIP3-4</strain>
        <plasmid evidence="2 3">pMsip01</plasmid>
    </source>
</reference>
<reference evidence="3" key="1">
    <citation type="submission" date="2009-07" db="EMBL/GenBank/DDBJ databases">
        <title>Complete sequence of plasmid 1 of Methylovorus sp. SIP3-4.</title>
        <authorList>
            <consortium name="US DOE Joint Genome Institute"/>
            <person name="Lucas S."/>
            <person name="Copeland A."/>
            <person name="Lapidus A."/>
            <person name="Glavina del Rio T."/>
            <person name="Tice H."/>
            <person name="Bruce D."/>
            <person name="Goodwin L."/>
            <person name="Pitluck S."/>
            <person name="Clum A."/>
            <person name="Larimer F."/>
            <person name="Land M."/>
            <person name="Hauser L."/>
            <person name="Kyrpides N."/>
            <person name="Mikhailova N."/>
            <person name="Kayluzhnaya M."/>
            <person name="Chistoserdova L."/>
        </authorList>
    </citation>
    <scope>NUCLEOTIDE SEQUENCE [LARGE SCALE GENOMIC DNA]</scope>
    <source>
        <strain evidence="3">SIP3-4</strain>
        <plasmid evidence="3">pMsip01</plasmid>
    </source>
</reference>
<dbReference type="HOGENOM" id="CLU_043150_0_0_4"/>